<gene>
    <name evidence="6" type="ORF">IWQ60_004514</name>
</gene>
<accession>A0A9W8AAT3</accession>
<dbReference type="GO" id="GO:0004518">
    <property type="term" value="F:nuclease activity"/>
    <property type="evidence" value="ECO:0007669"/>
    <property type="project" value="InterPro"/>
</dbReference>
<feature type="domain" description="Post-transcriptional regulator MKT1 C-terminal" evidence="4">
    <location>
        <begin position="472"/>
        <end position="751"/>
    </location>
</feature>
<comment type="similarity">
    <text evidence="2">Belongs to the XPG/RAD2 endonuclease family.</text>
</comment>
<keyword evidence="1" id="KW-0810">Translation regulation</keyword>
<dbReference type="OrthoDB" id="17262at2759"/>
<dbReference type="SUPFAM" id="SSF88723">
    <property type="entry name" value="PIN domain-like"/>
    <property type="match status" value="1"/>
</dbReference>
<comment type="caution">
    <text evidence="6">The sequence shown here is derived from an EMBL/GenBank/DDBJ whole genome shotgun (WGS) entry which is preliminary data.</text>
</comment>
<dbReference type="InterPro" id="IPR037314">
    <property type="entry name" value="MKT1_H3TH"/>
</dbReference>
<evidence type="ECO:0000256" key="1">
    <source>
        <dbReference type="ARBA" id="ARBA00022845"/>
    </source>
</evidence>
<proteinExistence type="inferred from homology"/>
<dbReference type="InterPro" id="IPR006084">
    <property type="entry name" value="XPG/Rad2"/>
</dbReference>
<evidence type="ECO:0000259" key="3">
    <source>
        <dbReference type="Pfam" id="PF00752"/>
    </source>
</evidence>
<feature type="domain" description="XPG N-terminal" evidence="3">
    <location>
        <begin position="12"/>
        <end position="91"/>
    </location>
</feature>
<feature type="domain" description="Post-transcriptional regulator MKT1 N-terminal" evidence="5">
    <location>
        <begin position="313"/>
        <end position="401"/>
    </location>
</feature>
<dbReference type="InterPro" id="IPR022039">
    <property type="entry name" value="MKT1_C"/>
</dbReference>
<dbReference type="AlphaFoldDB" id="A0A9W8AAT3"/>
<dbReference type="EMBL" id="JANBPT010000220">
    <property type="protein sequence ID" value="KAJ1925502.1"/>
    <property type="molecule type" value="Genomic_DNA"/>
</dbReference>
<dbReference type="InterPro" id="IPR029060">
    <property type="entry name" value="PIN-like_dom_sf"/>
</dbReference>
<dbReference type="PRINTS" id="PR00853">
    <property type="entry name" value="XPGRADSUPER"/>
</dbReference>
<dbReference type="CDD" id="cd09858">
    <property type="entry name" value="PIN_MKT1"/>
    <property type="match status" value="1"/>
</dbReference>
<dbReference type="Proteomes" id="UP001150569">
    <property type="component" value="Unassembled WGS sequence"/>
</dbReference>
<evidence type="ECO:0000259" key="5">
    <source>
        <dbReference type="Pfam" id="PF12247"/>
    </source>
</evidence>
<reference evidence="6" key="1">
    <citation type="submission" date="2022-07" db="EMBL/GenBank/DDBJ databases">
        <title>Phylogenomic reconstructions and comparative analyses of Kickxellomycotina fungi.</title>
        <authorList>
            <person name="Reynolds N.K."/>
            <person name="Stajich J.E."/>
            <person name="Barry K."/>
            <person name="Grigoriev I.V."/>
            <person name="Crous P."/>
            <person name="Smith M.E."/>
        </authorList>
    </citation>
    <scope>NUCLEOTIDE SEQUENCE</scope>
    <source>
        <strain evidence="6">RSA 861</strain>
    </source>
</reference>
<sequence length="755" mass="82993">MPVRHFDIFTVERRLLQSSPLNILSDIRVGIDGHHWLRRLMVSVIRDPYPAAMGGVPLALEAAIEKELAALKAHRIHPLFVFSGIGLLRKDKPFSSEDQRPARRAGAWSLYDHQRTEAALSQWQSSGSTSQPDLLNDVFRILRRHGVDFMRAPYSAWGQLVYLQRHPQSPIHAIYAGSEILTFPVEKVIVSLELDKGTFAWLSKPQILRDLGLDAEQFLDVCILAGFDWSATFPPLAVSNLGFTFKAVHDLIKQHKTGFNTVQHYADNPEVIKTKYVDQFCRARCAVKYHLVLTTEGAVVPLPTAIDEAADVPSDIHEFIGYRFPDEVYQYLGRGLVGPQVLNNLVSGVLLETAPLCNGETSEYRKLLAQVLPLRTCTLSFLSKSLHQFYHNRKVVSVYFFEPTVEHAMAHAQCDTNPHLVDADAIRAFDGASVTFATCLAHLPVVRSTTAADATGTLIQTDTVVASTLSTVLAQIGFIDKQHQATAFGEALTKGYRRLSNDKRATSEDWSQELLLALLLVRYGALKASPFSTTYDTVRSDPRLVTAEPVAGHIRLIARTLSLVPGKYKKSTASDGSVSTALWTGGPLSRDLLAFNSCARVVTKTLRSLTEMVILNLFLTNHIAKPRDDHAALAQQLPYASDANVGMGILAKQYLQFRVNQLPKSPGADSEAHGTGDAAAGKSGPLAAATSAEADKYVNASFGAFVDPVADLQRGFRFWDGIVEAVKSLTVGKEVSADVARAFSEADTWLRPLRN</sequence>
<organism evidence="6 7">
    <name type="scientific">Tieghemiomyces parasiticus</name>
    <dbReference type="NCBI Taxonomy" id="78921"/>
    <lineage>
        <taxon>Eukaryota</taxon>
        <taxon>Fungi</taxon>
        <taxon>Fungi incertae sedis</taxon>
        <taxon>Zoopagomycota</taxon>
        <taxon>Kickxellomycotina</taxon>
        <taxon>Dimargaritomycetes</taxon>
        <taxon>Dimargaritales</taxon>
        <taxon>Dimargaritaceae</taxon>
        <taxon>Tieghemiomyces</taxon>
    </lineage>
</organism>
<dbReference type="Pfam" id="PF12246">
    <property type="entry name" value="MKT1_C"/>
    <property type="match status" value="1"/>
</dbReference>
<dbReference type="GO" id="GO:0006417">
    <property type="term" value="P:regulation of translation"/>
    <property type="evidence" value="ECO:0007669"/>
    <property type="project" value="UniProtKB-KW"/>
</dbReference>
<dbReference type="PANTHER" id="PTHR11081">
    <property type="entry name" value="FLAP ENDONUCLEASE FAMILY MEMBER"/>
    <property type="match status" value="1"/>
</dbReference>
<dbReference type="GO" id="GO:0003730">
    <property type="term" value="F:mRNA 3'-UTR binding"/>
    <property type="evidence" value="ECO:0007669"/>
    <property type="project" value="TreeGrafter"/>
</dbReference>
<protein>
    <submittedName>
        <fullName evidence="6">Uncharacterized protein</fullName>
    </submittedName>
</protein>
<dbReference type="CDD" id="cd09902">
    <property type="entry name" value="H3TH_MKT1"/>
    <property type="match status" value="1"/>
</dbReference>
<dbReference type="InterPro" id="IPR006085">
    <property type="entry name" value="XPG_DNA_repair_N"/>
</dbReference>
<evidence type="ECO:0000313" key="6">
    <source>
        <dbReference type="EMBL" id="KAJ1925502.1"/>
    </source>
</evidence>
<evidence type="ECO:0000259" key="4">
    <source>
        <dbReference type="Pfam" id="PF12246"/>
    </source>
</evidence>
<dbReference type="InterPro" id="IPR022040">
    <property type="entry name" value="MKT1_N"/>
</dbReference>
<evidence type="ECO:0000256" key="2">
    <source>
        <dbReference type="ARBA" id="ARBA00024023"/>
    </source>
</evidence>
<evidence type="ECO:0000313" key="7">
    <source>
        <dbReference type="Proteomes" id="UP001150569"/>
    </source>
</evidence>
<keyword evidence="7" id="KW-1185">Reference proteome</keyword>
<dbReference type="Gene3D" id="3.40.50.1010">
    <property type="entry name" value="5'-nuclease"/>
    <property type="match status" value="1"/>
</dbReference>
<name>A0A9W8AAT3_9FUNG</name>
<dbReference type="Pfam" id="PF00752">
    <property type="entry name" value="XPG_N"/>
    <property type="match status" value="1"/>
</dbReference>
<dbReference type="PANTHER" id="PTHR11081:SF32">
    <property type="entry name" value="POST-TRANSCRIPTIONAL REGULATOR MKT1"/>
    <property type="match status" value="1"/>
</dbReference>
<dbReference type="Pfam" id="PF12247">
    <property type="entry name" value="MKT1_N"/>
    <property type="match status" value="1"/>
</dbReference>